<reference evidence="1 2" key="1">
    <citation type="submission" date="2016-04" db="EMBL/GenBank/DDBJ databases">
        <authorList>
            <person name="Evans L.H."/>
            <person name="Alamgir A."/>
            <person name="Owens N."/>
            <person name="Weber N.D."/>
            <person name="Virtaneva K."/>
            <person name="Barbian K."/>
            <person name="Babar A."/>
            <person name="Rosenke K."/>
        </authorList>
    </citation>
    <scope>NUCLEOTIDE SEQUENCE [LARGE SCALE GENOMIC DNA]</scope>
    <source>
        <strain evidence="1">NIES-2108</strain>
    </source>
</reference>
<gene>
    <name evidence="1" type="ORF">A6769_37360</name>
</gene>
<protein>
    <submittedName>
        <fullName evidence="1">Uncharacterized protein</fullName>
    </submittedName>
</protein>
<evidence type="ECO:0000313" key="1">
    <source>
        <dbReference type="EMBL" id="RCJ42515.1"/>
    </source>
</evidence>
<proteinExistence type="predicted"/>
<sequence length="131" mass="14354">MKYANLNLYEELSDQTAEKMSGGATYTFKNRDVSSNIQFTVLGACGQVIQAGMLQPFWFSKDTLTLNIPERKVTVLYDSDSSADGVSLRKIETSPGESFFYNFITFAGSKVVVLSTPKDGISFDSPTLPIG</sequence>
<dbReference type="Proteomes" id="UP000252085">
    <property type="component" value="Unassembled WGS sequence"/>
</dbReference>
<dbReference type="EMBL" id="LXQE01000008">
    <property type="protein sequence ID" value="RCJ42515.1"/>
    <property type="molecule type" value="Genomic_DNA"/>
</dbReference>
<dbReference type="AlphaFoldDB" id="A0A367S177"/>
<comment type="caution">
    <text evidence="1">The sequence shown here is derived from an EMBL/GenBank/DDBJ whole genome shotgun (WGS) entry which is preliminary data.</text>
</comment>
<evidence type="ECO:0000313" key="2">
    <source>
        <dbReference type="Proteomes" id="UP000252085"/>
    </source>
</evidence>
<organism evidence="1 2">
    <name type="scientific">Nostoc punctiforme NIES-2108</name>
    <dbReference type="NCBI Taxonomy" id="1356359"/>
    <lineage>
        <taxon>Bacteria</taxon>
        <taxon>Bacillati</taxon>
        <taxon>Cyanobacteriota</taxon>
        <taxon>Cyanophyceae</taxon>
        <taxon>Nostocales</taxon>
        <taxon>Nostocaceae</taxon>
        <taxon>Nostoc</taxon>
    </lineage>
</organism>
<accession>A0A367S177</accession>
<name>A0A367S177_NOSPU</name>